<sequence>MSTNPIAERIFQFLKKHPPYDKLTEEDLEKLCKSSSLIHYSDGDVIFKAGDPIQPHVFVVFKGLVHLKWPNSQEVFDSAEPGDTFGIRAAFSGNPYVLTAETAKESLVLTLDLIFFRHLLNSNARFSSFFASGLASGTIPQNHHWDNLHKGNTDAADEGSTLDEILKNHRTPVVSRSDDLLPSIAQLMIDNNVGSVVIIDENQRPKGIVTDKDIRRIVAKKFDPTALKASDVMSSPVITISNKLLWSDAYIKMAEHGIRHLVLTADGTDQTSVMAVLSEHDLLRRNSAQMLSVLKKLKTAQEIAALAATRQEAEKRISNLLNNDLPIEKITILANRVNDLTVQRAISLAINDLREDLEYPLSDNWCWLALGSYGRQEQIIRTDQDNALIFTGSDHFRKLFLKLANQVNTYLAECGYEKCPAEVMASNPKWCLTVEEWKKTFSHWIHEPDPKAVMHTTIFFDFRPVFGNDTLASDLARYISSEIDTNKKFLTYLAANALASPPAFNFFKSLAVEDSGEHKGMFDLKAKALAPYADCARLFAIYHKIWGVTDTVSRYQSVATLEPHYTDLLRDAAKAYQWLTKIRVKNALANGRGGRWLPKDFLSPLERQILKKALMPLQELKSIAETRFQTHFVQ</sequence>
<evidence type="ECO:0000256" key="1">
    <source>
        <dbReference type="ARBA" id="ARBA00023122"/>
    </source>
</evidence>
<dbReference type="Gene3D" id="2.60.120.10">
    <property type="entry name" value="Jelly Rolls"/>
    <property type="match status" value="1"/>
</dbReference>
<dbReference type="Proteomes" id="UP000286715">
    <property type="component" value="Unassembled WGS sequence"/>
</dbReference>
<dbReference type="Pfam" id="PF03445">
    <property type="entry name" value="DUF294"/>
    <property type="match status" value="1"/>
</dbReference>
<evidence type="ECO:0000259" key="4">
    <source>
        <dbReference type="PROSITE" id="PS51371"/>
    </source>
</evidence>
<dbReference type="EMBL" id="BHZE01000014">
    <property type="protein sequence ID" value="GCD77991.1"/>
    <property type="molecule type" value="Genomic_DNA"/>
</dbReference>
<feature type="domain" description="CBS" evidence="4">
    <location>
        <begin position="233"/>
        <end position="293"/>
    </location>
</feature>
<dbReference type="PANTHER" id="PTHR43080">
    <property type="entry name" value="CBS DOMAIN-CONTAINING PROTEIN CBSX3, MITOCHONDRIAL"/>
    <property type="match status" value="1"/>
</dbReference>
<feature type="domain" description="Cyclic nucleotide-binding" evidence="3">
    <location>
        <begin position="19"/>
        <end position="120"/>
    </location>
</feature>
<dbReference type="CDD" id="cd00038">
    <property type="entry name" value="CAP_ED"/>
    <property type="match status" value="1"/>
</dbReference>
<evidence type="ECO:0000313" key="6">
    <source>
        <dbReference type="Proteomes" id="UP000286715"/>
    </source>
</evidence>
<dbReference type="InterPro" id="IPR018490">
    <property type="entry name" value="cNMP-bd_dom_sf"/>
</dbReference>
<dbReference type="InterPro" id="IPR005105">
    <property type="entry name" value="GlnD_Uridyltrans_N"/>
</dbReference>
<name>A0A401XLV7_9FLAO</name>
<comment type="caution">
    <text evidence="5">The sequence shown here is derived from an EMBL/GenBank/DDBJ whole genome shotgun (WGS) entry which is preliminary data.</text>
</comment>
<dbReference type="RefSeq" id="WP_124398053.1">
    <property type="nucleotide sequence ID" value="NZ_BHZE01000014.1"/>
</dbReference>
<dbReference type="InterPro" id="IPR046342">
    <property type="entry name" value="CBS_dom_sf"/>
</dbReference>
<dbReference type="InterPro" id="IPR014710">
    <property type="entry name" value="RmlC-like_jellyroll"/>
</dbReference>
<dbReference type="InterPro" id="IPR018821">
    <property type="entry name" value="DUF294_put_nucleoTrafse_sb-bd"/>
</dbReference>
<accession>A0A401XLV7</accession>
<evidence type="ECO:0000256" key="2">
    <source>
        <dbReference type="PROSITE-ProRule" id="PRU00703"/>
    </source>
</evidence>
<dbReference type="PROSITE" id="PS50042">
    <property type="entry name" value="CNMP_BINDING_3"/>
    <property type="match status" value="1"/>
</dbReference>
<dbReference type="CDD" id="cd05401">
    <property type="entry name" value="NT_GlnE_GlnD_like"/>
    <property type="match status" value="1"/>
</dbReference>
<keyword evidence="1 2" id="KW-0129">CBS domain</keyword>
<dbReference type="InterPro" id="IPR000644">
    <property type="entry name" value="CBS_dom"/>
</dbReference>
<dbReference type="Pfam" id="PF00571">
    <property type="entry name" value="CBS"/>
    <property type="match status" value="2"/>
</dbReference>
<dbReference type="AlphaFoldDB" id="A0A401XLV7"/>
<organism evidence="5 6">
    <name type="scientific">Thermaurantimonas aggregans</name>
    <dbReference type="NCBI Taxonomy" id="2173829"/>
    <lineage>
        <taxon>Bacteria</taxon>
        <taxon>Pseudomonadati</taxon>
        <taxon>Bacteroidota</taxon>
        <taxon>Flavobacteriia</taxon>
        <taxon>Flavobacteriales</taxon>
        <taxon>Schleiferiaceae</taxon>
        <taxon>Thermaurantimonas</taxon>
    </lineage>
</organism>
<feature type="domain" description="CBS" evidence="4">
    <location>
        <begin position="168"/>
        <end position="225"/>
    </location>
</feature>
<dbReference type="InterPro" id="IPR051257">
    <property type="entry name" value="Diverse_CBS-Domain"/>
</dbReference>
<dbReference type="PROSITE" id="PS51371">
    <property type="entry name" value="CBS"/>
    <property type="match status" value="2"/>
</dbReference>
<dbReference type="SUPFAM" id="SSF54631">
    <property type="entry name" value="CBS-domain pair"/>
    <property type="match status" value="1"/>
</dbReference>
<dbReference type="GO" id="GO:0008773">
    <property type="term" value="F:[protein-PII] uridylyltransferase activity"/>
    <property type="evidence" value="ECO:0007669"/>
    <property type="project" value="InterPro"/>
</dbReference>
<dbReference type="Pfam" id="PF10335">
    <property type="entry name" value="DUF294_C"/>
    <property type="match status" value="1"/>
</dbReference>
<dbReference type="SUPFAM" id="SSF51206">
    <property type="entry name" value="cAMP-binding domain-like"/>
    <property type="match status" value="1"/>
</dbReference>
<evidence type="ECO:0000259" key="3">
    <source>
        <dbReference type="PROSITE" id="PS50042"/>
    </source>
</evidence>
<proteinExistence type="predicted"/>
<reference evidence="5 6" key="1">
    <citation type="submission" date="2018-11" db="EMBL/GenBank/DDBJ databases">
        <title>Schleiferia aggregans sp. nov., a moderately thermophilic heterotrophic bacterium isolated from microbial mats at a terrestrial hot spring.</title>
        <authorList>
            <person name="Iino T."/>
            <person name="Ohkuma M."/>
            <person name="Haruta S."/>
        </authorList>
    </citation>
    <scope>NUCLEOTIDE SEQUENCE [LARGE SCALE GENOMIC DNA]</scope>
    <source>
        <strain evidence="5 6">LA</strain>
    </source>
</reference>
<evidence type="ECO:0000313" key="5">
    <source>
        <dbReference type="EMBL" id="GCD77991.1"/>
    </source>
</evidence>
<gene>
    <name evidence="5" type="ORF">JCM31826_14730</name>
</gene>
<dbReference type="Pfam" id="PF00027">
    <property type="entry name" value="cNMP_binding"/>
    <property type="match status" value="1"/>
</dbReference>
<dbReference type="SMART" id="SM00100">
    <property type="entry name" value="cNMP"/>
    <property type="match status" value="1"/>
</dbReference>
<dbReference type="SMART" id="SM00116">
    <property type="entry name" value="CBS"/>
    <property type="match status" value="2"/>
</dbReference>
<dbReference type="OrthoDB" id="9810963at2"/>
<keyword evidence="6" id="KW-1185">Reference proteome</keyword>
<protein>
    <recommendedName>
        <fullName evidence="7">Nucleotidyltransferase</fullName>
    </recommendedName>
</protein>
<dbReference type="InterPro" id="IPR000595">
    <property type="entry name" value="cNMP-bd_dom"/>
</dbReference>
<dbReference type="PANTHER" id="PTHR43080:SF2">
    <property type="entry name" value="CBS DOMAIN-CONTAINING PROTEIN"/>
    <property type="match status" value="1"/>
</dbReference>
<dbReference type="Gene3D" id="3.10.580.10">
    <property type="entry name" value="CBS-domain"/>
    <property type="match status" value="1"/>
</dbReference>
<evidence type="ECO:0008006" key="7">
    <source>
        <dbReference type="Google" id="ProtNLM"/>
    </source>
</evidence>